<organism evidence="3 4">
    <name type="scientific">Desulfovibrio ferrophilus</name>
    <dbReference type="NCBI Taxonomy" id="241368"/>
    <lineage>
        <taxon>Bacteria</taxon>
        <taxon>Pseudomonadati</taxon>
        <taxon>Thermodesulfobacteriota</taxon>
        <taxon>Desulfovibrionia</taxon>
        <taxon>Desulfovibrionales</taxon>
        <taxon>Desulfovibrionaceae</taxon>
        <taxon>Desulfovibrio</taxon>
    </lineage>
</organism>
<dbReference type="KEGG" id="dfl:DFE_2938"/>
<gene>
    <name evidence="3" type="ORF">DFE_2938</name>
</gene>
<evidence type="ECO:0000313" key="3">
    <source>
        <dbReference type="EMBL" id="BBD09664.1"/>
    </source>
</evidence>
<comment type="similarity">
    <text evidence="1">Belongs to the bactofilin family.</text>
</comment>
<name>A0A2Z6B2D3_9BACT</name>
<accession>A0A2Z6B2D3</accession>
<dbReference type="EMBL" id="AP017378">
    <property type="protein sequence ID" value="BBD09664.1"/>
    <property type="molecule type" value="Genomic_DNA"/>
</dbReference>
<feature type="compositionally biased region" description="Low complexity" evidence="2">
    <location>
        <begin position="109"/>
        <end position="130"/>
    </location>
</feature>
<protein>
    <recommendedName>
        <fullName evidence="5">Polymer-forming cytoskeletal protein</fullName>
    </recommendedName>
</protein>
<dbReference type="InterPro" id="IPR007607">
    <property type="entry name" value="BacA/B"/>
</dbReference>
<dbReference type="Pfam" id="PF04519">
    <property type="entry name" value="Bactofilin"/>
    <property type="match status" value="1"/>
</dbReference>
<dbReference type="AlphaFoldDB" id="A0A2Z6B2D3"/>
<dbReference type="Proteomes" id="UP000269883">
    <property type="component" value="Chromosome"/>
</dbReference>
<keyword evidence="4" id="KW-1185">Reference proteome</keyword>
<evidence type="ECO:0008006" key="5">
    <source>
        <dbReference type="Google" id="ProtNLM"/>
    </source>
</evidence>
<evidence type="ECO:0000313" key="4">
    <source>
        <dbReference type="Proteomes" id="UP000269883"/>
    </source>
</evidence>
<dbReference type="PANTHER" id="PTHR35024">
    <property type="entry name" value="HYPOTHETICAL CYTOSOLIC PROTEIN"/>
    <property type="match status" value="1"/>
</dbReference>
<dbReference type="OrthoDB" id="9789407at2"/>
<feature type="region of interest" description="Disordered" evidence="2">
    <location>
        <begin position="106"/>
        <end position="151"/>
    </location>
</feature>
<sequence length="151" mass="15329">MARDEINAFLGTGTTYQGKLDFQGSVRIDGNFKGEVTSKGTLVVGKEANVEGTVSVGQLIISGKLHGEVLAKEKIVLHKTANIVGSLNTPSLVIEEGAVLEGQITMGTKSSPKPAAKAPGAPSPGVSSAPQADSSTKNKLGVSTGVTTIGK</sequence>
<reference evidence="3 4" key="1">
    <citation type="journal article" date="2018" name="Sci. Adv.">
        <title>Multi-heme cytochromes provide a pathway for survival in energy-limited environments.</title>
        <authorList>
            <person name="Deng X."/>
            <person name="Dohmae N."/>
            <person name="Nealson K.H."/>
            <person name="Hashimoto K."/>
            <person name="Okamoto A."/>
        </authorList>
    </citation>
    <scope>NUCLEOTIDE SEQUENCE [LARGE SCALE GENOMIC DNA]</scope>
    <source>
        <strain evidence="3 4">IS5</strain>
    </source>
</reference>
<dbReference type="RefSeq" id="WP_126380691.1">
    <property type="nucleotide sequence ID" value="NZ_AP017378.1"/>
</dbReference>
<proteinExistence type="inferred from homology"/>
<evidence type="ECO:0000256" key="1">
    <source>
        <dbReference type="ARBA" id="ARBA00044755"/>
    </source>
</evidence>
<evidence type="ECO:0000256" key="2">
    <source>
        <dbReference type="SAM" id="MobiDB-lite"/>
    </source>
</evidence>
<dbReference type="PANTHER" id="PTHR35024:SF4">
    <property type="entry name" value="POLYMER-FORMING CYTOSKELETAL PROTEIN"/>
    <property type="match status" value="1"/>
</dbReference>